<feature type="non-terminal residue" evidence="1">
    <location>
        <position position="97"/>
    </location>
</feature>
<gene>
    <name evidence="1" type="primary">ORF21849</name>
</gene>
<reference evidence="1" key="1">
    <citation type="submission" date="2014-12" db="EMBL/GenBank/DDBJ databases">
        <title>Insight into the proteome of Arion vulgaris.</title>
        <authorList>
            <person name="Aradska J."/>
            <person name="Bulat T."/>
            <person name="Smidak R."/>
            <person name="Sarate P."/>
            <person name="Gangsoo J."/>
            <person name="Sialana F."/>
            <person name="Bilban M."/>
            <person name="Lubec G."/>
        </authorList>
    </citation>
    <scope>NUCLEOTIDE SEQUENCE</scope>
    <source>
        <tissue evidence="1">Skin</tissue>
    </source>
</reference>
<evidence type="ECO:0000313" key="1">
    <source>
        <dbReference type="EMBL" id="CEK54056.1"/>
    </source>
</evidence>
<dbReference type="EMBL" id="HACG01007191">
    <property type="protein sequence ID" value="CEK54056.1"/>
    <property type="molecule type" value="Transcribed_RNA"/>
</dbReference>
<sequence>AEHNKVVEVGDTSNFDQKCCVVNAFINDILSSTPPTLFVDLVCWLSPGDMKTNRDFYQSLADVLFEYRNIYVGHHVLSGHSLYSWLMTFLQELAQGG</sequence>
<dbReference type="AlphaFoldDB" id="A0A0B6YE32"/>
<feature type="non-terminal residue" evidence="1">
    <location>
        <position position="1"/>
    </location>
</feature>
<name>A0A0B6YE32_9EUPU</name>
<proteinExistence type="predicted"/>
<protein>
    <submittedName>
        <fullName evidence="1">Uncharacterized protein</fullName>
    </submittedName>
</protein>
<organism evidence="1">
    <name type="scientific">Arion vulgaris</name>
    <dbReference type="NCBI Taxonomy" id="1028688"/>
    <lineage>
        <taxon>Eukaryota</taxon>
        <taxon>Metazoa</taxon>
        <taxon>Spiralia</taxon>
        <taxon>Lophotrochozoa</taxon>
        <taxon>Mollusca</taxon>
        <taxon>Gastropoda</taxon>
        <taxon>Heterobranchia</taxon>
        <taxon>Euthyneura</taxon>
        <taxon>Panpulmonata</taxon>
        <taxon>Eupulmonata</taxon>
        <taxon>Stylommatophora</taxon>
        <taxon>Helicina</taxon>
        <taxon>Arionoidea</taxon>
        <taxon>Arionidae</taxon>
        <taxon>Arion</taxon>
    </lineage>
</organism>
<accession>A0A0B6YE32</accession>